<dbReference type="AlphaFoldDB" id="A0AAQ3SZX8"/>
<gene>
    <name evidence="2" type="ORF">U9M48_013804</name>
</gene>
<evidence type="ECO:0000256" key="1">
    <source>
        <dbReference type="SAM" id="MobiDB-lite"/>
    </source>
</evidence>
<feature type="region of interest" description="Disordered" evidence="1">
    <location>
        <begin position="41"/>
        <end position="104"/>
    </location>
</feature>
<evidence type="ECO:0000313" key="3">
    <source>
        <dbReference type="Proteomes" id="UP001341281"/>
    </source>
</evidence>
<evidence type="ECO:0000313" key="2">
    <source>
        <dbReference type="EMBL" id="WVZ64253.1"/>
    </source>
</evidence>
<organism evidence="2 3">
    <name type="scientific">Paspalum notatum var. saurae</name>
    <dbReference type="NCBI Taxonomy" id="547442"/>
    <lineage>
        <taxon>Eukaryota</taxon>
        <taxon>Viridiplantae</taxon>
        <taxon>Streptophyta</taxon>
        <taxon>Embryophyta</taxon>
        <taxon>Tracheophyta</taxon>
        <taxon>Spermatophyta</taxon>
        <taxon>Magnoliopsida</taxon>
        <taxon>Liliopsida</taxon>
        <taxon>Poales</taxon>
        <taxon>Poaceae</taxon>
        <taxon>PACMAD clade</taxon>
        <taxon>Panicoideae</taxon>
        <taxon>Andropogonodae</taxon>
        <taxon>Paspaleae</taxon>
        <taxon>Paspalinae</taxon>
        <taxon>Paspalum</taxon>
    </lineage>
</organism>
<accession>A0AAQ3SZX8</accession>
<name>A0AAQ3SZX8_PASNO</name>
<reference evidence="2 3" key="1">
    <citation type="submission" date="2024-02" db="EMBL/GenBank/DDBJ databases">
        <title>High-quality chromosome-scale genome assembly of Pensacola bahiagrass (Paspalum notatum Flugge var. saurae).</title>
        <authorList>
            <person name="Vega J.M."/>
            <person name="Podio M."/>
            <person name="Orjuela J."/>
            <person name="Siena L.A."/>
            <person name="Pessino S.C."/>
            <person name="Combes M.C."/>
            <person name="Mariac C."/>
            <person name="Albertini E."/>
            <person name="Pupilli F."/>
            <person name="Ortiz J.P.A."/>
            <person name="Leblanc O."/>
        </authorList>
    </citation>
    <scope>NUCLEOTIDE SEQUENCE [LARGE SCALE GENOMIC DNA]</scope>
    <source>
        <strain evidence="2">R1</strain>
        <tissue evidence="2">Leaf</tissue>
    </source>
</reference>
<feature type="compositionally biased region" description="Low complexity" evidence="1">
    <location>
        <begin position="55"/>
        <end position="70"/>
    </location>
</feature>
<dbReference type="EMBL" id="CP144747">
    <property type="protein sequence ID" value="WVZ64253.1"/>
    <property type="molecule type" value="Genomic_DNA"/>
</dbReference>
<feature type="compositionally biased region" description="Low complexity" evidence="1">
    <location>
        <begin position="93"/>
        <end position="104"/>
    </location>
</feature>
<feature type="region of interest" description="Disordered" evidence="1">
    <location>
        <begin position="157"/>
        <end position="188"/>
    </location>
</feature>
<protein>
    <submittedName>
        <fullName evidence="2">Uncharacterized protein</fullName>
    </submittedName>
</protein>
<keyword evidence="3" id="KW-1185">Reference proteome</keyword>
<proteinExistence type="predicted"/>
<sequence length="273" mass="29269">MPIGTTSPLHGVSTYAEWHRWRLRTRIGGYEIMKTRVTTPELESDQLYSSRRHPTALPLASSPTSSSRTPSPSPMAPPLHHHGSPWAPPLSFAPPSSSSQPPSFSCSLAMAPSFPLPLAFSPEHRKQASVVLLSTRSGSTFLAPPPCSFPVIHLPKREQQAASPREQAATRGRGVAGHGSARPPGPLHPSCSLVGGARVQAPWRRSRAPPRSSRSAVPILFGRQPPRLPLKLSTAPEALLPVAAEHQHRHPLGVRPNAWLACSSIATSPPCLS</sequence>
<dbReference type="Proteomes" id="UP001341281">
    <property type="component" value="Chromosome 03"/>
</dbReference>